<evidence type="ECO:0000256" key="5">
    <source>
        <dbReference type="RuleBase" id="RU361235"/>
    </source>
</evidence>
<accession>A0A9P0CC15</accession>
<organism evidence="7 8">
    <name type="scientific">Bemisia tabaci</name>
    <name type="common">Sweetpotato whitefly</name>
    <name type="synonym">Aleurodes tabaci</name>
    <dbReference type="NCBI Taxonomy" id="7038"/>
    <lineage>
        <taxon>Eukaryota</taxon>
        <taxon>Metazoa</taxon>
        <taxon>Ecdysozoa</taxon>
        <taxon>Arthropoda</taxon>
        <taxon>Hexapoda</taxon>
        <taxon>Insecta</taxon>
        <taxon>Pterygota</taxon>
        <taxon>Neoptera</taxon>
        <taxon>Paraneoptera</taxon>
        <taxon>Hemiptera</taxon>
        <taxon>Sternorrhyncha</taxon>
        <taxon>Aleyrodoidea</taxon>
        <taxon>Aleyrodidae</taxon>
        <taxon>Aleyrodinae</taxon>
        <taxon>Bemisia</taxon>
    </lineage>
</organism>
<dbReference type="InterPro" id="IPR050309">
    <property type="entry name" value="Type-B_Carboxylest/Lipase"/>
</dbReference>
<evidence type="ECO:0000256" key="4">
    <source>
        <dbReference type="ARBA" id="ARBA00023180"/>
    </source>
</evidence>
<dbReference type="PANTHER" id="PTHR11559">
    <property type="entry name" value="CARBOXYLESTERASE"/>
    <property type="match status" value="1"/>
</dbReference>
<comment type="similarity">
    <text evidence="1 5">Belongs to the type-B carboxylesterase/lipase family.</text>
</comment>
<sequence length="575" mass="64932">MILRSFSSHFLSPSKTFPNFRFFKMLVEVTEGKLKGERLKNILTSEEYYSFKGIPFAKPPVGPLRFKDPEPPEKYNDVWDATQERLPCIQKSFAYSGIGGDEDCLYLNVYSPKLPEKGDALKPVMFYLFGGGYTEGQKDAFLYGPDFLVAKDVVLVIPNYRLHIFGFLNLGIPECSGNQGLKDQLAALKWTKANISKFGGDPNNITIFGESAGACSVQFLLYSPLLKGKGLFHKAIAQSGSIMLHNRSFGTVDSSTKRATRVAKKLGFESEDPRELHKFLMSAPARDLTLNTIGILTQKEREDGDLFPFTPTVDVVGEANERMITARGSEITQQDPQVPVMVGLCDQEAIISLKQLITEKAPGEQFISRAESVIIPILFKGIPLDEETKKDIVNKFHQFYFEGKSTYEDIIIASIDLYSDIMYNKGLYDYIFANLKYSSQPTYSYLFTYRGTIGFLEHMFNYQRPSFLKGAGHTDELGYLLYQVLKKDKNPLESETDRKVISHMSTIWSNFAKFSDPGKNLPIDFKPVTTSNKSYLDINEELTIKPGIIFEERMKFINEVYSSVTAKPACCIQKK</sequence>
<dbReference type="GO" id="GO:0052689">
    <property type="term" value="F:carboxylic ester hydrolase activity"/>
    <property type="evidence" value="ECO:0007669"/>
    <property type="project" value="UniProtKB-KW"/>
</dbReference>
<protein>
    <recommendedName>
        <fullName evidence="5">Carboxylic ester hydrolase</fullName>
        <ecNumber evidence="5">3.1.1.-</ecNumber>
    </recommendedName>
</protein>
<dbReference type="KEGG" id="btab:109032998"/>
<evidence type="ECO:0000256" key="3">
    <source>
        <dbReference type="ARBA" id="ARBA00022801"/>
    </source>
</evidence>
<dbReference type="InterPro" id="IPR019826">
    <property type="entry name" value="Carboxylesterase_B_AS"/>
</dbReference>
<dbReference type="EC" id="3.1.1.-" evidence="5"/>
<proteinExistence type="inferred from homology"/>
<keyword evidence="2" id="KW-0719">Serine esterase</keyword>
<keyword evidence="4" id="KW-0325">Glycoprotein</keyword>
<dbReference type="SUPFAM" id="SSF53474">
    <property type="entry name" value="alpha/beta-Hydrolases"/>
    <property type="match status" value="1"/>
</dbReference>
<dbReference type="InterPro" id="IPR002018">
    <property type="entry name" value="CarbesteraseB"/>
</dbReference>
<dbReference type="EMBL" id="OU963868">
    <property type="protein sequence ID" value="CAH0775848.1"/>
    <property type="molecule type" value="Genomic_DNA"/>
</dbReference>
<dbReference type="Pfam" id="PF00135">
    <property type="entry name" value="COesterase"/>
    <property type="match status" value="1"/>
</dbReference>
<evidence type="ECO:0000259" key="6">
    <source>
        <dbReference type="Pfam" id="PF00135"/>
    </source>
</evidence>
<dbReference type="PROSITE" id="PS00122">
    <property type="entry name" value="CARBOXYLESTERASE_B_1"/>
    <property type="match status" value="1"/>
</dbReference>
<evidence type="ECO:0000256" key="2">
    <source>
        <dbReference type="ARBA" id="ARBA00022487"/>
    </source>
</evidence>
<keyword evidence="8" id="KW-1185">Reference proteome</keyword>
<dbReference type="InterPro" id="IPR029058">
    <property type="entry name" value="AB_hydrolase_fold"/>
</dbReference>
<name>A0A9P0CC15_BEMTA</name>
<evidence type="ECO:0000256" key="1">
    <source>
        <dbReference type="ARBA" id="ARBA00005964"/>
    </source>
</evidence>
<dbReference type="AlphaFoldDB" id="A0A9P0CC15"/>
<reference evidence="7" key="1">
    <citation type="submission" date="2021-12" db="EMBL/GenBank/DDBJ databases">
        <authorList>
            <person name="King R."/>
        </authorList>
    </citation>
    <scope>NUCLEOTIDE SEQUENCE</scope>
</reference>
<feature type="domain" description="Carboxylesterase type B" evidence="6">
    <location>
        <begin position="26"/>
        <end position="543"/>
    </location>
</feature>
<dbReference type="Gene3D" id="3.40.50.1820">
    <property type="entry name" value="alpha/beta hydrolase"/>
    <property type="match status" value="1"/>
</dbReference>
<dbReference type="InterPro" id="IPR019819">
    <property type="entry name" value="Carboxylesterase_B_CS"/>
</dbReference>
<dbReference type="Proteomes" id="UP001152759">
    <property type="component" value="Chromosome 7"/>
</dbReference>
<gene>
    <name evidence="7" type="ORF">BEMITA_LOCUS12008</name>
</gene>
<dbReference type="PROSITE" id="PS00941">
    <property type="entry name" value="CARBOXYLESTERASE_B_2"/>
    <property type="match status" value="1"/>
</dbReference>
<evidence type="ECO:0000313" key="7">
    <source>
        <dbReference type="EMBL" id="CAH0775848.1"/>
    </source>
</evidence>
<keyword evidence="3 5" id="KW-0378">Hydrolase</keyword>
<evidence type="ECO:0000313" key="8">
    <source>
        <dbReference type="Proteomes" id="UP001152759"/>
    </source>
</evidence>